<protein>
    <submittedName>
        <fullName evidence="4">FAD-dependent oxidoreductase</fullName>
    </submittedName>
</protein>
<dbReference type="EMBL" id="CP023525">
    <property type="protein sequence ID" value="ATF95130.1"/>
    <property type="molecule type" value="Genomic_DNA"/>
</dbReference>
<dbReference type="Proteomes" id="UP000217979">
    <property type="component" value="Chromosome"/>
</dbReference>
<proteinExistence type="predicted"/>
<dbReference type="SUPFAM" id="SSF51971">
    <property type="entry name" value="Nucleotide-binding domain"/>
    <property type="match status" value="1"/>
</dbReference>
<reference evidence="4 5" key="1">
    <citation type="submission" date="2017-09" db="EMBL/GenBank/DDBJ databases">
        <title>FDA dAtabase for Regulatory Grade micrObial Sequences (FDA-ARGOS): Supporting development and validation of Infectious Disease Dx tests.</title>
        <authorList>
            <person name="Minogue T."/>
            <person name="Wolcott M."/>
            <person name="Wasieloski L."/>
            <person name="Aguilar W."/>
            <person name="Moore D."/>
            <person name="Tallon L."/>
            <person name="Sadzewicz L."/>
            <person name="Ott S."/>
            <person name="Zhao X."/>
            <person name="Nagaraj S."/>
            <person name="Vavikolanu K."/>
            <person name="Aluvathingal J."/>
            <person name="Nadendla S."/>
            <person name="Sichtig H."/>
        </authorList>
    </citation>
    <scope>NUCLEOTIDE SEQUENCE [LARGE SCALE GENOMIC DNA]</scope>
    <source>
        <strain evidence="4 5">FDAARGOS_392</strain>
    </source>
</reference>
<feature type="transmembrane region" description="Helical" evidence="2">
    <location>
        <begin position="20"/>
        <end position="37"/>
    </location>
</feature>
<dbReference type="AlphaFoldDB" id="A0A291E4Z0"/>
<dbReference type="Pfam" id="PF01266">
    <property type="entry name" value="DAO"/>
    <property type="match status" value="1"/>
</dbReference>
<sequence>MSILQYTQEKGRVARMKKRIVVVGAGIVGVSIAWHLARLEFDVTIIEKNEPAMLLRAYCSISAA</sequence>
<keyword evidence="2" id="KW-1133">Transmembrane helix</keyword>
<dbReference type="InterPro" id="IPR036188">
    <property type="entry name" value="FAD/NAD-bd_sf"/>
</dbReference>
<accession>A0A291E4Z0</accession>
<feature type="domain" description="FAD dependent oxidoreductase" evidence="3">
    <location>
        <begin position="19"/>
        <end position="52"/>
    </location>
</feature>
<evidence type="ECO:0000313" key="5">
    <source>
        <dbReference type="Proteomes" id="UP000217979"/>
    </source>
</evidence>
<dbReference type="InterPro" id="IPR006076">
    <property type="entry name" value="FAD-dep_OxRdtase"/>
</dbReference>
<evidence type="ECO:0000256" key="1">
    <source>
        <dbReference type="ARBA" id="ARBA00023002"/>
    </source>
</evidence>
<organism evidence="4 5">
    <name type="scientific">Cedecea neteri</name>
    <dbReference type="NCBI Taxonomy" id="158822"/>
    <lineage>
        <taxon>Bacteria</taxon>
        <taxon>Pseudomonadati</taxon>
        <taxon>Pseudomonadota</taxon>
        <taxon>Gammaproteobacteria</taxon>
        <taxon>Enterobacterales</taxon>
        <taxon>Enterobacteriaceae</taxon>
        <taxon>Cedecea</taxon>
    </lineage>
</organism>
<evidence type="ECO:0000259" key="3">
    <source>
        <dbReference type="Pfam" id="PF01266"/>
    </source>
</evidence>
<name>A0A291E4Z0_9ENTR</name>
<keyword evidence="2" id="KW-0812">Transmembrane</keyword>
<evidence type="ECO:0000313" key="4">
    <source>
        <dbReference type="EMBL" id="ATF95130.1"/>
    </source>
</evidence>
<keyword evidence="2" id="KW-0472">Membrane</keyword>
<keyword evidence="1" id="KW-0560">Oxidoreductase</keyword>
<dbReference type="GO" id="GO:0016491">
    <property type="term" value="F:oxidoreductase activity"/>
    <property type="evidence" value="ECO:0007669"/>
    <property type="project" value="UniProtKB-KW"/>
</dbReference>
<gene>
    <name evidence="4" type="ORF">CO704_06120</name>
</gene>
<evidence type="ECO:0000256" key="2">
    <source>
        <dbReference type="SAM" id="Phobius"/>
    </source>
</evidence>
<dbReference type="Gene3D" id="3.50.50.60">
    <property type="entry name" value="FAD/NAD(P)-binding domain"/>
    <property type="match status" value="1"/>
</dbReference>